<reference evidence="2" key="2">
    <citation type="submission" date="2021-04" db="EMBL/GenBank/DDBJ databases">
        <authorList>
            <person name="Gilroy R."/>
        </authorList>
    </citation>
    <scope>NUCLEOTIDE SEQUENCE</scope>
    <source>
        <strain evidence="2">ChiHecec2B26-446</strain>
    </source>
</reference>
<evidence type="ECO:0000313" key="2">
    <source>
        <dbReference type="EMBL" id="HIW01689.1"/>
    </source>
</evidence>
<dbReference type="Gene3D" id="3.40.50.12780">
    <property type="entry name" value="N-terminal domain of ligase-like"/>
    <property type="match status" value="1"/>
</dbReference>
<dbReference type="PANTHER" id="PTHR43201:SF32">
    <property type="entry name" value="2-SUCCINYLBENZOATE--COA LIGASE, CHLOROPLASTIC_PEROXISOMAL"/>
    <property type="match status" value="1"/>
</dbReference>
<dbReference type="SUPFAM" id="SSF56801">
    <property type="entry name" value="Acetyl-CoA synthetase-like"/>
    <property type="match status" value="1"/>
</dbReference>
<proteinExistence type="predicted"/>
<dbReference type="AlphaFoldDB" id="A0A9D1PY12"/>
<accession>A0A9D1PY12</accession>
<reference evidence="2" key="1">
    <citation type="journal article" date="2021" name="PeerJ">
        <title>Extensive microbial diversity within the chicken gut microbiome revealed by metagenomics and culture.</title>
        <authorList>
            <person name="Gilroy R."/>
            <person name="Ravi A."/>
            <person name="Getino M."/>
            <person name="Pursley I."/>
            <person name="Horton D.L."/>
            <person name="Alikhan N.F."/>
            <person name="Baker D."/>
            <person name="Gharbi K."/>
            <person name="Hall N."/>
            <person name="Watson M."/>
            <person name="Adriaenssens E.M."/>
            <person name="Foster-Nyarko E."/>
            <person name="Jarju S."/>
            <person name="Secka A."/>
            <person name="Antonio M."/>
            <person name="Oren A."/>
            <person name="Chaudhuri R.R."/>
            <person name="La Ragione R."/>
            <person name="Hildebrand F."/>
            <person name="Pallen M.J."/>
        </authorList>
    </citation>
    <scope>NUCLEOTIDE SEQUENCE</scope>
    <source>
        <strain evidence="2">ChiHecec2B26-446</strain>
    </source>
</reference>
<dbReference type="Proteomes" id="UP000886752">
    <property type="component" value="Unassembled WGS sequence"/>
</dbReference>
<sequence>MTSFSQREDCLFSDDPAQPSPLDALRALPLTLDGVQLVNGTLSAFTENYVKREGHMGDLARFLVDWRSDKPDMTVLTSGSTGSPKTMSVEKERMAASARQTCAFLRLKKGDSALLAMPLRYIAARMMVVRALIAGLNLIPVTPSGSPLQRVDKAIDFAPLTPMQAYESLQDPETARKLRAIRCLLLGGGSINPPLATQLADFPHEVWSSYGMTETLSHIALRRLNGPEASEWYTPLPNVSVRLSPEGTLAIWAPSVVAGELVTHDLAEIDEAGRFRILGRCDNVVNTGGIKVQLEAVEELLAPVLKTPFCVTAVPDQRLGEKLVLLYEGTETPASLEKLCRHVLPRYWVPRSYYSVFQIPLTETGKKARLSARDMALRLARRKQA</sequence>
<protein>
    <submittedName>
        <fullName evidence="2">AMP-binding protein</fullName>
    </submittedName>
</protein>
<dbReference type="Gene3D" id="3.30.300.30">
    <property type="match status" value="1"/>
</dbReference>
<dbReference type="Pfam" id="PF00501">
    <property type="entry name" value="AMP-binding"/>
    <property type="match status" value="1"/>
</dbReference>
<gene>
    <name evidence="2" type="ORF">H9894_10970</name>
</gene>
<dbReference type="GO" id="GO:0006631">
    <property type="term" value="P:fatty acid metabolic process"/>
    <property type="evidence" value="ECO:0007669"/>
    <property type="project" value="TreeGrafter"/>
</dbReference>
<dbReference type="InterPro" id="IPR042099">
    <property type="entry name" value="ANL_N_sf"/>
</dbReference>
<name>A0A9D1PY12_9BACT</name>
<dbReference type="GO" id="GO:0031956">
    <property type="term" value="F:medium-chain fatty acid-CoA ligase activity"/>
    <property type="evidence" value="ECO:0007669"/>
    <property type="project" value="TreeGrafter"/>
</dbReference>
<dbReference type="EMBL" id="DXHV01000086">
    <property type="protein sequence ID" value="HIW01689.1"/>
    <property type="molecule type" value="Genomic_DNA"/>
</dbReference>
<feature type="domain" description="AMP-dependent synthetase/ligase" evidence="1">
    <location>
        <begin position="67"/>
        <end position="263"/>
    </location>
</feature>
<evidence type="ECO:0000313" key="3">
    <source>
        <dbReference type="Proteomes" id="UP000886752"/>
    </source>
</evidence>
<dbReference type="InterPro" id="IPR000873">
    <property type="entry name" value="AMP-dep_synth/lig_dom"/>
</dbReference>
<dbReference type="InterPro" id="IPR045851">
    <property type="entry name" value="AMP-bd_C_sf"/>
</dbReference>
<dbReference type="PANTHER" id="PTHR43201">
    <property type="entry name" value="ACYL-COA SYNTHETASE"/>
    <property type="match status" value="1"/>
</dbReference>
<comment type="caution">
    <text evidence="2">The sequence shown here is derived from an EMBL/GenBank/DDBJ whole genome shotgun (WGS) entry which is preliminary data.</text>
</comment>
<evidence type="ECO:0000259" key="1">
    <source>
        <dbReference type="Pfam" id="PF00501"/>
    </source>
</evidence>
<organism evidence="2 3">
    <name type="scientific">Candidatus Desulfovibrio intestinipullorum</name>
    <dbReference type="NCBI Taxonomy" id="2838536"/>
    <lineage>
        <taxon>Bacteria</taxon>
        <taxon>Pseudomonadati</taxon>
        <taxon>Thermodesulfobacteriota</taxon>
        <taxon>Desulfovibrionia</taxon>
        <taxon>Desulfovibrionales</taxon>
        <taxon>Desulfovibrionaceae</taxon>
        <taxon>Desulfovibrio</taxon>
    </lineage>
</organism>